<feature type="compositionally biased region" description="Polar residues" evidence="5">
    <location>
        <begin position="155"/>
        <end position="170"/>
    </location>
</feature>
<name>A0A1B6KMU2_9HEMI</name>
<feature type="domain" description="Trafficking kinesin-binding protein C-terminal" evidence="6">
    <location>
        <begin position="118"/>
        <end position="299"/>
    </location>
</feature>
<dbReference type="EMBL" id="GEBQ01027215">
    <property type="protein sequence ID" value="JAT12762.1"/>
    <property type="molecule type" value="Transcribed_RNA"/>
</dbReference>
<feature type="region of interest" description="Disordered" evidence="5">
    <location>
        <begin position="586"/>
        <end position="629"/>
    </location>
</feature>
<comment type="similarity">
    <text evidence="2">Belongs to the milton family.</text>
</comment>
<dbReference type="GO" id="GO:0031410">
    <property type="term" value="C:cytoplasmic vesicle"/>
    <property type="evidence" value="ECO:0007669"/>
    <property type="project" value="TreeGrafter"/>
</dbReference>
<dbReference type="InterPro" id="IPR022154">
    <property type="entry name" value="TRAK1/2_C"/>
</dbReference>
<proteinExistence type="inferred from homology"/>
<dbReference type="PANTHER" id="PTHR15751:SF12">
    <property type="entry name" value="TRAFFICKING KINESIN-BINDING PROTEIN MILT"/>
    <property type="match status" value="1"/>
</dbReference>
<evidence type="ECO:0000256" key="4">
    <source>
        <dbReference type="ARBA" id="ARBA00023128"/>
    </source>
</evidence>
<feature type="region of interest" description="Disordered" evidence="5">
    <location>
        <begin position="500"/>
        <end position="523"/>
    </location>
</feature>
<dbReference type="GO" id="GO:0048311">
    <property type="term" value="P:mitochondrion distribution"/>
    <property type="evidence" value="ECO:0007669"/>
    <property type="project" value="TreeGrafter"/>
</dbReference>
<dbReference type="GO" id="GO:0047496">
    <property type="term" value="P:vesicle transport along microtubule"/>
    <property type="evidence" value="ECO:0007669"/>
    <property type="project" value="TreeGrafter"/>
</dbReference>
<sequence length="639" mass="67299">EAKIAVVTQENEELVQMVNLARETQCELATELAEVKEKYSEVVNLLQEAQETLRKQRKKSQPQARGGLLFPSLHTSVPTHAHNPDSLASELECSLFSELSLDSGIGASSTHLPNYKKVFETVRCASRTGSQGSNSSAGSSPGPGPRYPSLGPTAPLSTSSSQRPRMTSSYLPPHRLSRPALDSAGASDSECSDTESSFAYSRTLRTDEKLNSIISPLSAHGEERDRLSGTAQELEAALRRLTPTAVAARRAALSAGLDHDLDCRTPDSIMSTGSSGGYSGLGGWKLPDKLQIVKPMEGSATLHHWSELATPSLGGLLEERPGVKVRGGLELEQLGLELYTLSDLEEDDEVIHPGKSFQDTGSIYTYTTSTVMHPDDNTSVTHSYRGSQMCTATSSRMSSVASTPAVRSRRNSTSTFSSSLGLAKMLNERGIKAVTPSTLPTPMFSPTATPANSPDHSPSSTPDHSRSPSPSPTASSYSPLGLPGFLMSSGAELLRRTLIGATQTPRRSEHTSRSRTQPESAVVVRRQLKGGPGIVETLERIGLERLMSTTPTPPPQTTQSTTTAGPGVALGVPGTPGSGVLASRLSQLPGGGGGGGGRAGRQPRVRADLGTVPGQTNNSPGSSLGTLSSMLFGRKGGLL</sequence>
<feature type="compositionally biased region" description="Polar residues" evidence="5">
    <location>
        <begin position="613"/>
        <end position="629"/>
    </location>
</feature>
<reference evidence="7" key="1">
    <citation type="submission" date="2015-11" db="EMBL/GenBank/DDBJ databases">
        <title>De novo transcriptome assembly of four potential Pierce s Disease insect vectors from Arizona vineyards.</title>
        <authorList>
            <person name="Tassone E.E."/>
        </authorList>
    </citation>
    <scope>NUCLEOTIDE SEQUENCE</scope>
</reference>
<protein>
    <recommendedName>
        <fullName evidence="6">Trafficking kinesin-binding protein C-terminal domain-containing protein</fullName>
    </recommendedName>
</protein>
<evidence type="ECO:0000256" key="2">
    <source>
        <dbReference type="ARBA" id="ARBA00007007"/>
    </source>
</evidence>
<dbReference type="GO" id="GO:0017022">
    <property type="term" value="F:myosin binding"/>
    <property type="evidence" value="ECO:0007669"/>
    <property type="project" value="TreeGrafter"/>
</dbReference>
<gene>
    <name evidence="7" type="ORF">g.41347</name>
</gene>
<accession>A0A1B6KMU2</accession>
<dbReference type="GO" id="GO:0006605">
    <property type="term" value="P:protein targeting"/>
    <property type="evidence" value="ECO:0007669"/>
    <property type="project" value="TreeGrafter"/>
</dbReference>
<dbReference type="GO" id="GO:0005739">
    <property type="term" value="C:mitochondrion"/>
    <property type="evidence" value="ECO:0007669"/>
    <property type="project" value="UniProtKB-SubCell"/>
</dbReference>
<feature type="region of interest" description="Disordered" evidence="5">
    <location>
        <begin position="393"/>
        <end position="418"/>
    </location>
</feature>
<feature type="compositionally biased region" description="Polar residues" evidence="5">
    <location>
        <begin position="435"/>
        <end position="452"/>
    </location>
</feature>
<comment type="subcellular location">
    <subcellularLocation>
        <location evidence="1">Mitochondrion</location>
    </subcellularLocation>
</comment>
<feature type="non-terminal residue" evidence="7">
    <location>
        <position position="1"/>
    </location>
</feature>
<dbReference type="InterPro" id="IPR051946">
    <property type="entry name" value="Intracell_Traff-Reg"/>
</dbReference>
<evidence type="ECO:0000259" key="6">
    <source>
        <dbReference type="SMART" id="SM01423"/>
    </source>
</evidence>
<feature type="compositionally biased region" description="Low complexity" evidence="5">
    <location>
        <begin position="129"/>
        <end position="140"/>
    </location>
</feature>
<feature type="compositionally biased region" description="Gly residues" evidence="5">
    <location>
        <begin position="589"/>
        <end position="599"/>
    </location>
</feature>
<feature type="region of interest" description="Disordered" evidence="5">
    <location>
        <begin position="126"/>
        <end position="193"/>
    </location>
</feature>
<keyword evidence="4" id="KW-0496">Mitochondrion</keyword>
<dbReference type="PANTHER" id="PTHR15751">
    <property type="entry name" value="TRAFFICKING KINESIN-BINDING PROTEIN"/>
    <property type="match status" value="1"/>
</dbReference>
<dbReference type="Pfam" id="PF12448">
    <property type="entry name" value="Milton"/>
    <property type="match status" value="1"/>
</dbReference>
<evidence type="ECO:0000256" key="5">
    <source>
        <dbReference type="SAM" id="MobiDB-lite"/>
    </source>
</evidence>
<evidence type="ECO:0000256" key="3">
    <source>
        <dbReference type="ARBA" id="ARBA00023054"/>
    </source>
</evidence>
<feature type="compositionally biased region" description="Polar residues" evidence="5">
    <location>
        <begin position="393"/>
        <end position="402"/>
    </location>
</feature>
<dbReference type="AlphaFoldDB" id="A0A1B6KMU2"/>
<organism evidence="7">
    <name type="scientific">Graphocephala atropunctata</name>
    <dbReference type="NCBI Taxonomy" id="36148"/>
    <lineage>
        <taxon>Eukaryota</taxon>
        <taxon>Metazoa</taxon>
        <taxon>Ecdysozoa</taxon>
        <taxon>Arthropoda</taxon>
        <taxon>Hexapoda</taxon>
        <taxon>Insecta</taxon>
        <taxon>Pterygota</taxon>
        <taxon>Neoptera</taxon>
        <taxon>Paraneoptera</taxon>
        <taxon>Hemiptera</taxon>
        <taxon>Auchenorrhyncha</taxon>
        <taxon>Membracoidea</taxon>
        <taxon>Cicadellidae</taxon>
        <taxon>Cicadellinae</taxon>
        <taxon>Cicadellini</taxon>
        <taxon>Graphocephala</taxon>
    </lineage>
</organism>
<feature type="region of interest" description="Disordered" evidence="5">
    <location>
        <begin position="53"/>
        <end position="84"/>
    </location>
</feature>
<feature type="compositionally biased region" description="Low complexity" evidence="5">
    <location>
        <begin position="453"/>
        <end position="462"/>
    </location>
</feature>
<evidence type="ECO:0000313" key="7">
    <source>
        <dbReference type="EMBL" id="JAT12762.1"/>
    </source>
</evidence>
<dbReference type="InterPro" id="IPR006933">
    <property type="entry name" value="HAP1_N"/>
</dbReference>
<evidence type="ECO:0000256" key="1">
    <source>
        <dbReference type="ARBA" id="ARBA00004173"/>
    </source>
</evidence>
<dbReference type="Pfam" id="PF04849">
    <property type="entry name" value="HAP1_N"/>
    <property type="match status" value="1"/>
</dbReference>
<keyword evidence="3" id="KW-0175">Coiled coil</keyword>
<feature type="region of interest" description="Disordered" evidence="5">
    <location>
        <begin position="435"/>
        <end position="481"/>
    </location>
</feature>
<dbReference type="SMART" id="SM01423">
    <property type="entry name" value="Milton"/>
    <property type="match status" value="1"/>
</dbReference>